<organism evidence="2 3">
    <name type="scientific">Nitratireductor arenosus</name>
    <dbReference type="NCBI Taxonomy" id="2682096"/>
    <lineage>
        <taxon>Bacteria</taxon>
        <taxon>Pseudomonadati</taxon>
        <taxon>Pseudomonadota</taxon>
        <taxon>Alphaproteobacteria</taxon>
        <taxon>Hyphomicrobiales</taxon>
        <taxon>Phyllobacteriaceae</taxon>
        <taxon>Nitratireductor</taxon>
    </lineage>
</organism>
<keyword evidence="3" id="KW-1185">Reference proteome</keyword>
<evidence type="ECO:0000256" key="1">
    <source>
        <dbReference type="SAM" id="MobiDB-lite"/>
    </source>
</evidence>
<feature type="compositionally biased region" description="Basic and acidic residues" evidence="1">
    <location>
        <begin position="32"/>
        <end position="43"/>
    </location>
</feature>
<dbReference type="AlphaFoldDB" id="A0A844QG28"/>
<dbReference type="RefSeq" id="WP_156711829.1">
    <property type="nucleotide sequence ID" value="NZ_WPHG01000001.1"/>
</dbReference>
<evidence type="ECO:0000313" key="3">
    <source>
        <dbReference type="Proteomes" id="UP000463224"/>
    </source>
</evidence>
<comment type="caution">
    <text evidence="2">The sequence shown here is derived from an EMBL/GenBank/DDBJ whole genome shotgun (WGS) entry which is preliminary data.</text>
</comment>
<proteinExistence type="predicted"/>
<dbReference type="Proteomes" id="UP000463224">
    <property type="component" value="Unassembled WGS sequence"/>
</dbReference>
<gene>
    <name evidence="2" type="ORF">GN330_06710</name>
</gene>
<reference evidence="2 3" key="1">
    <citation type="submission" date="2019-12" db="EMBL/GenBank/DDBJ databases">
        <title>Nitratireductor arenosus sp. nov., Isolated from sea sand, Jeju island, South Korea.</title>
        <authorList>
            <person name="Kim W."/>
        </authorList>
    </citation>
    <scope>NUCLEOTIDE SEQUENCE [LARGE SCALE GENOMIC DNA]</scope>
    <source>
        <strain evidence="2 3">CAU 1489</strain>
    </source>
</reference>
<feature type="region of interest" description="Disordered" evidence="1">
    <location>
        <begin position="32"/>
        <end position="53"/>
    </location>
</feature>
<evidence type="ECO:0000313" key="2">
    <source>
        <dbReference type="EMBL" id="MVA96941.1"/>
    </source>
</evidence>
<sequence length="82" mass="9323">MTETSMHTELREIMADEKLSRDERVSRLETLRREARDRQRAASEADMIPDDGLNDDLHEIELALQRLGVETVSREDGGAATL</sequence>
<accession>A0A844QG28</accession>
<dbReference type="EMBL" id="WPHG01000001">
    <property type="protein sequence ID" value="MVA96941.1"/>
    <property type="molecule type" value="Genomic_DNA"/>
</dbReference>
<protein>
    <submittedName>
        <fullName evidence="2">Uncharacterized protein</fullName>
    </submittedName>
</protein>
<name>A0A844QG28_9HYPH</name>